<dbReference type="Proteomes" id="UP000308760">
    <property type="component" value="Unassembled WGS sequence"/>
</dbReference>
<proteinExistence type="predicted"/>
<accession>A0A4S8PSR3</accession>
<reference evidence="1 2" key="2">
    <citation type="submission" date="2019-05" db="EMBL/GenBank/DDBJ databases">
        <title>Glycomyces buryatensis sp. nov.</title>
        <authorList>
            <person name="Nikitina E."/>
        </authorList>
    </citation>
    <scope>NUCLEOTIDE SEQUENCE [LARGE SCALE GENOMIC DNA]</scope>
    <source>
        <strain evidence="1 2">18</strain>
    </source>
</reference>
<dbReference type="EMBL" id="STGY01000080">
    <property type="protein sequence ID" value="THV34387.1"/>
    <property type="molecule type" value="Genomic_DNA"/>
</dbReference>
<dbReference type="AlphaFoldDB" id="A0A4S8PSR3"/>
<dbReference type="RefSeq" id="WP_136537165.1">
    <property type="nucleotide sequence ID" value="NZ_STGY01000080.1"/>
</dbReference>
<name>A0A4S8PSR3_9ACTN</name>
<reference evidence="2" key="1">
    <citation type="submission" date="2019-04" db="EMBL/GenBank/DDBJ databases">
        <title>Nocardioides xinjiangensis sp. nov.</title>
        <authorList>
            <person name="Liu S."/>
        </authorList>
    </citation>
    <scope>NUCLEOTIDE SEQUENCE [LARGE SCALE GENOMIC DNA]</scope>
    <source>
        <strain evidence="2">18</strain>
    </source>
</reference>
<organism evidence="1 2">
    <name type="scientific">Glycomyces buryatensis</name>
    <dbReference type="NCBI Taxonomy" id="2570927"/>
    <lineage>
        <taxon>Bacteria</taxon>
        <taxon>Bacillati</taxon>
        <taxon>Actinomycetota</taxon>
        <taxon>Actinomycetes</taxon>
        <taxon>Glycomycetales</taxon>
        <taxon>Glycomycetaceae</taxon>
        <taxon>Glycomyces</taxon>
    </lineage>
</organism>
<evidence type="ECO:0000313" key="2">
    <source>
        <dbReference type="Proteomes" id="UP000308760"/>
    </source>
</evidence>
<comment type="caution">
    <text evidence="1">The sequence shown here is derived from an EMBL/GenBank/DDBJ whole genome shotgun (WGS) entry which is preliminary data.</text>
</comment>
<gene>
    <name evidence="1" type="ORF">FAB82_24345</name>
</gene>
<protein>
    <submittedName>
        <fullName evidence="1">Uncharacterized protein</fullName>
    </submittedName>
</protein>
<sequence length="240" mass="26283">MKYSSSERKVVEGARDWARRRGMGFIATMRLERGTTPFPPSDALVAEMTSVGELKWPSRNQEMVESVKADLTSDINAFHVMSGQIGGLKATVEQYGATAGIPALAVRNDGEQRFPPMWDTGQLYSVKVAIGWNSSYMACGPKRLVTGWATASRLDLVKLPGGGLTHRLAICAEDPEAAQRVFNEQILAELHQAEGFKRSYLVLNGGHCHVAREGRLDPEALDALVDLLARFHRSLPAAPH</sequence>
<evidence type="ECO:0000313" key="1">
    <source>
        <dbReference type="EMBL" id="THV34387.1"/>
    </source>
</evidence>
<keyword evidence="2" id="KW-1185">Reference proteome</keyword>